<dbReference type="PANTHER" id="PTHR12192:SF2">
    <property type="entry name" value="GLUTATHIONE-SPECIFIC GAMMA-GLUTAMYLCYCLOTRANSFERASE 2"/>
    <property type="match status" value="1"/>
</dbReference>
<reference evidence="9" key="1">
    <citation type="submission" date="2017-02" db="UniProtKB">
        <authorList>
            <consortium name="WormBaseParasite"/>
        </authorList>
    </citation>
    <scope>IDENTIFICATION</scope>
</reference>
<evidence type="ECO:0000256" key="5">
    <source>
        <dbReference type="ARBA" id="ARBA00045227"/>
    </source>
</evidence>
<dbReference type="PANTHER" id="PTHR12192">
    <property type="entry name" value="CATION TRANSPORT PROTEIN CHAC-RELATED"/>
    <property type="match status" value="1"/>
</dbReference>
<gene>
    <name evidence="7" type="ORF">EVEC_LOCUS9734</name>
</gene>
<evidence type="ECO:0000313" key="7">
    <source>
        <dbReference type="EMBL" id="VDD94983.1"/>
    </source>
</evidence>
<dbReference type="InterPro" id="IPR036568">
    <property type="entry name" value="GGCT-like_sf"/>
</dbReference>
<dbReference type="EC" id="4.3.2.7" evidence="2"/>
<comment type="function">
    <text evidence="5">Catalyzes the cleavage of glutathione into 5-oxo-L-proline and a Cys-Gly dipeptide. Acts specifically on glutathione, but not on other gamma-glutamyl peptides.</text>
</comment>
<dbReference type="OrthoDB" id="1933483at2759"/>
<reference evidence="7 8" key="2">
    <citation type="submission" date="2018-10" db="EMBL/GenBank/DDBJ databases">
        <authorList>
            <consortium name="Pathogen Informatics"/>
        </authorList>
    </citation>
    <scope>NUCLEOTIDE SEQUENCE [LARGE SCALE GENOMIC DNA]</scope>
</reference>
<comment type="similarity">
    <text evidence="1">Belongs to the gamma-glutamylcyclotransferase family. ChaC subfamily.</text>
</comment>
<keyword evidence="3" id="KW-0456">Lyase</keyword>
<evidence type="ECO:0000256" key="6">
    <source>
        <dbReference type="ARBA" id="ARBA00048073"/>
    </source>
</evidence>
<evidence type="ECO:0000313" key="8">
    <source>
        <dbReference type="Proteomes" id="UP000274131"/>
    </source>
</evidence>
<dbReference type="InterPro" id="IPR013024">
    <property type="entry name" value="GGCT-like"/>
</dbReference>
<name>A0A0N4VHT8_ENTVE</name>
<sequence>MWIFGYGSLLWYTDFPYTEVLPGIVHGYSRRFWQFSPDHRGTPENPGNTVTLVRDPDGSCWGLAYRVPDEHVEDTVQYLNVREQAGYECKQVEFQPDDGRNSFLINVYIAKLESNPYYKGPLENDSIVTTILHSRGKSGSNLEYALRLADCVHRLAPHINDKHLFDIEKALLEKCRLLNIQDDVFSLLNHKNGSDNQQLLQ</sequence>
<dbReference type="Proteomes" id="UP000274131">
    <property type="component" value="Unassembled WGS sequence"/>
</dbReference>
<evidence type="ECO:0000256" key="1">
    <source>
        <dbReference type="ARBA" id="ARBA00009662"/>
    </source>
</evidence>
<dbReference type="STRING" id="51028.A0A0N4VHT8"/>
<dbReference type="GO" id="GO:0061928">
    <property type="term" value="F:glutathione specific gamma-glutamylcyclotransferase activity"/>
    <property type="evidence" value="ECO:0007669"/>
    <property type="project" value="UniProtKB-EC"/>
</dbReference>
<dbReference type="SUPFAM" id="SSF110857">
    <property type="entry name" value="Gamma-glutamyl cyclotransferase-like"/>
    <property type="match status" value="1"/>
</dbReference>
<dbReference type="WBParaSite" id="EVEC_0001038901-mRNA-1">
    <property type="protein sequence ID" value="EVEC_0001038901-mRNA-1"/>
    <property type="gene ID" value="EVEC_0001038901"/>
</dbReference>
<evidence type="ECO:0000313" key="9">
    <source>
        <dbReference type="WBParaSite" id="EVEC_0001038901-mRNA-1"/>
    </source>
</evidence>
<dbReference type="EMBL" id="UXUI01010263">
    <property type="protein sequence ID" value="VDD94983.1"/>
    <property type="molecule type" value="Genomic_DNA"/>
</dbReference>
<dbReference type="CDD" id="cd06661">
    <property type="entry name" value="GGCT_like"/>
    <property type="match status" value="1"/>
</dbReference>
<organism evidence="9">
    <name type="scientific">Enterobius vermicularis</name>
    <name type="common">Human pinworm</name>
    <dbReference type="NCBI Taxonomy" id="51028"/>
    <lineage>
        <taxon>Eukaryota</taxon>
        <taxon>Metazoa</taxon>
        <taxon>Ecdysozoa</taxon>
        <taxon>Nematoda</taxon>
        <taxon>Chromadorea</taxon>
        <taxon>Rhabditida</taxon>
        <taxon>Spirurina</taxon>
        <taxon>Oxyuridomorpha</taxon>
        <taxon>Oxyuroidea</taxon>
        <taxon>Oxyuridae</taxon>
        <taxon>Enterobius</taxon>
    </lineage>
</organism>
<evidence type="ECO:0000256" key="3">
    <source>
        <dbReference type="ARBA" id="ARBA00023239"/>
    </source>
</evidence>
<comment type="catalytic activity">
    <reaction evidence="6">
        <text>glutathione = L-cysteinylglycine + 5-oxo-L-proline</text>
        <dbReference type="Rhea" id="RHEA:47724"/>
        <dbReference type="ChEBI" id="CHEBI:57925"/>
        <dbReference type="ChEBI" id="CHEBI:58402"/>
        <dbReference type="ChEBI" id="CHEBI:61694"/>
        <dbReference type="EC" id="4.3.2.7"/>
    </reaction>
</comment>
<dbReference type="GO" id="GO:0005737">
    <property type="term" value="C:cytoplasm"/>
    <property type="evidence" value="ECO:0007669"/>
    <property type="project" value="TreeGrafter"/>
</dbReference>
<dbReference type="Pfam" id="PF04752">
    <property type="entry name" value="ChaC"/>
    <property type="match status" value="1"/>
</dbReference>
<dbReference type="InterPro" id="IPR006840">
    <property type="entry name" value="ChaC"/>
</dbReference>
<evidence type="ECO:0000256" key="4">
    <source>
        <dbReference type="ARBA" id="ARBA00043195"/>
    </source>
</evidence>
<keyword evidence="8" id="KW-1185">Reference proteome</keyword>
<dbReference type="Gene3D" id="3.10.490.10">
    <property type="entry name" value="Gamma-glutamyl cyclotransferase-like"/>
    <property type="match status" value="1"/>
</dbReference>
<dbReference type="AlphaFoldDB" id="A0A0N4VHT8"/>
<evidence type="ECO:0000256" key="2">
    <source>
        <dbReference type="ARBA" id="ARBA00012344"/>
    </source>
</evidence>
<protein>
    <recommendedName>
        <fullName evidence="2">glutathione-specific gamma-glutamylcyclotransferase</fullName>
        <ecNumber evidence="2">4.3.2.7</ecNumber>
    </recommendedName>
    <alternativeName>
        <fullName evidence="4">Cation transport regulator-like protein 2</fullName>
    </alternativeName>
</protein>
<dbReference type="GO" id="GO:0006751">
    <property type="term" value="P:glutathione catabolic process"/>
    <property type="evidence" value="ECO:0007669"/>
    <property type="project" value="InterPro"/>
</dbReference>
<proteinExistence type="inferred from homology"/>
<accession>A0A0N4VHT8</accession>